<dbReference type="EMBL" id="FMZE01000015">
    <property type="protein sequence ID" value="SDD97276.1"/>
    <property type="molecule type" value="Genomic_DNA"/>
</dbReference>
<dbReference type="Pfam" id="PF21983">
    <property type="entry name" value="NikA-like"/>
    <property type="match status" value="1"/>
</dbReference>
<reference evidence="1 2" key="1">
    <citation type="submission" date="2016-10" db="EMBL/GenBank/DDBJ databases">
        <authorList>
            <person name="de Groot N.N."/>
        </authorList>
    </citation>
    <scope>NUCLEOTIDE SEQUENCE [LARGE SCALE GENOMIC DNA]</scope>
    <source>
        <strain evidence="1 2">CGMCC 4.5506</strain>
    </source>
</reference>
<dbReference type="AlphaFoldDB" id="A0A1G6Z620"/>
<gene>
    <name evidence="1" type="ORF">SAMN05421630_115107</name>
</gene>
<accession>A0A1G6Z620</accession>
<protein>
    <submittedName>
        <fullName evidence="1">Uncharacterized protein</fullName>
    </submittedName>
</protein>
<dbReference type="Proteomes" id="UP000199494">
    <property type="component" value="Unassembled WGS sequence"/>
</dbReference>
<evidence type="ECO:0000313" key="1">
    <source>
        <dbReference type="EMBL" id="SDD97276.1"/>
    </source>
</evidence>
<organism evidence="1 2">
    <name type="scientific">Prauserella marina</name>
    <dbReference type="NCBI Taxonomy" id="530584"/>
    <lineage>
        <taxon>Bacteria</taxon>
        <taxon>Bacillati</taxon>
        <taxon>Actinomycetota</taxon>
        <taxon>Actinomycetes</taxon>
        <taxon>Pseudonocardiales</taxon>
        <taxon>Pseudonocardiaceae</taxon>
        <taxon>Prauserella</taxon>
    </lineage>
</organism>
<sequence length="135" mass="14632">MRLSRQGSGLRRQRVPGGRPHEVTVRLSDEELEFVEIAAAAAGLSKPSFLVASVMSTREGQGMSVAQRETLAAEVLGVTRVLRRAAENLNRLTRVAQAQGSVPAEVPMAVRRLVEYVARFDGVAARLDPRRGGAR</sequence>
<evidence type="ECO:0000313" key="2">
    <source>
        <dbReference type="Proteomes" id="UP000199494"/>
    </source>
</evidence>
<dbReference type="InterPro" id="IPR053842">
    <property type="entry name" value="NikA-like"/>
</dbReference>
<keyword evidence="2" id="KW-1185">Reference proteome</keyword>
<name>A0A1G6Z620_9PSEU</name>
<proteinExistence type="predicted"/>